<dbReference type="CDD" id="cd10030">
    <property type="entry name" value="UDG-F4_TTUDGA_SPO1dp_like"/>
    <property type="match status" value="1"/>
</dbReference>
<keyword evidence="7" id="KW-0227">DNA damage</keyword>
<comment type="similarity">
    <text evidence="2">Belongs to the uracil-DNA glycosylase (UDG) superfamily. Type 4 (UDGa) family.</text>
</comment>
<evidence type="ECO:0000256" key="9">
    <source>
        <dbReference type="ARBA" id="ARBA00023004"/>
    </source>
</evidence>
<evidence type="ECO:0000256" key="3">
    <source>
        <dbReference type="ARBA" id="ARBA00012030"/>
    </source>
</evidence>
<dbReference type="InterPro" id="IPR036895">
    <property type="entry name" value="Uracil-DNA_glycosylase-like_sf"/>
</dbReference>
<dbReference type="PANTHER" id="PTHR33693:SF1">
    <property type="entry name" value="TYPE-4 URACIL-DNA GLYCOSYLASE"/>
    <property type="match status" value="1"/>
</dbReference>
<evidence type="ECO:0000256" key="10">
    <source>
        <dbReference type="ARBA" id="ARBA00023014"/>
    </source>
</evidence>
<evidence type="ECO:0000256" key="4">
    <source>
        <dbReference type="ARBA" id="ARBA00019403"/>
    </source>
</evidence>
<evidence type="ECO:0000256" key="1">
    <source>
        <dbReference type="ARBA" id="ARBA00001400"/>
    </source>
</evidence>
<dbReference type="SMART" id="SM00986">
    <property type="entry name" value="UDG"/>
    <property type="match status" value="1"/>
</dbReference>
<evidence type="ECO:0000256" key="7">
    <source>
        <dbReference type="ARBA" id="ARBA00022763"/>
    </source>
</evidence>
<dbReference type="SMART" id="SM00987">
    <property type="entry name" value="UreE_C"/>
    <property type="match status" value="1"/>
</dbReference>
<dbReference type="GO" id="GO:0051539">
    <property type="term" value="F:4 iron, 4 sulfur cluster binding"/>
    <property type="evidence" value="ECO:0007669"/>
    <property type="project" value="UniProtKB-KW"/>
</dbReference>
<accession>A0A6J4HWL4</accession>
<name>A0A6J4HWL4_9CHLR</name>
<keyword evidence="5" id="KW-0004">4Fe-4S</keyword>
<keyword evidence="11" id="KW-0234">DNA repair</keyword>
<comment type="catalytic activity">
    <reaction evidence="1">
        <text>Hydrolyzes single-stranded DNA or mismatched double-stranded DNA and polynucleotides, releasing free uracil.</text>
        <dbReference type="EC" id="3.2.2.27"/>
    </reaction>
</comment>
<keyword evidence="8 14" id="KW-0378">Hydrolase</keyword>
<feature type="domain" description="Uracil-DNA glycosylase-like" evidence="13">
    <location>
        <begin position="38"/>
        <end position="183"/>
    </location>
</feature>
<organism evidence="14">
    <name type="scientific">uncultured Chloroflexia bacterium</name>
    <dbReference type="NCBI Taxonomy" id="1672391"/>
    <lineage>
        <taxon>Bacteria</taxon>
        <taxon>Bacillati</taxon>
        <taxon>Chloroflexota</taxon>
        <taxon>Chloroflexia</taxon>
        <taxon>environmental samples</taxon>
    </lineage>
</organism>
<feature type="region of interest" description="Disordered" evidence="12">
    <location>
        <begin position="199"/>
        <end position="221"/>
    </location>
</feature>
<dbReference type="GO" id="GO:0046872">
    <property type="term" value="F:metal ion binding"/>
    <property type="evidence" value="ECO:0007669"/>
    <property type="project" value="UniProtKB-KW"/>
</dbReference>
<gene>
    <name evidence="14" type="ORF">AVDCRST_MAG26-1171</name>
</gene>
<dbReference type="EC" id="3.2.2.27" evidence="3"/>
<dbReference type="InterPro" id="IPR005273">
    <property type="entry name" value="Ura-DNA_glyco_family4"/>
</dbReference>
<evidence type="ECO:0000256" key="12">
    <source>
        <dbReference type="SAM" id="MobiDB-lite"/>
    </source>
</evidence>
<dbReference type="GO" id="GO:0004844">
    <property type="term" value="F:uracil DNA N-glycosylase activity"/>
    <property type="evidence" value="ECO:0007669"/>
    <property type="project" value="UniProtKB-EC"/>
</dbReference>
<keyword evidence="9" id="KW-0408">Iron</keyword>
<evidence type="ECO:0000256" key="2">
    <source>
        <dbReference type="ARBA" id="ARBA00006521"/>
    </source>
</evidence>
<dbReference type="InterPro" id="IPR005122">
    <property type="entry name" value="Uracil-DNA_glycosylase-like"/>
</dbReference>
<evidence type="ECO:0000256" key="11">
    <source>
        <dbReference type="ARBA" id="ARBA00023204"/>
    </source>
</evidence>
<dbReference type="GO" id="GO:0006281">
    <property type="term" value="P:DNA repair"/>
    <property type="evidence" value="ECO:0007669"/>
    <property type="project" value="UniProtKB-KW"/>
</dbReference>
<keyword evidence="14" id="KW-0326">Glycosidase</keyword>
<evidence type="ECO:0000313" key="14">
    <source>
        <dbReference type="EMBL" id="CAA9235458.1"/>
    </source>
</evidence>
<dbReference type="EMBL" id="CADCTK010000273">
    <property type="protein sequence ID" value="CAA9235458.1"/>
    <property type="molecule type" value="Genomic_DNA"/>
</dbReference>
<evidence type="ECO:0000256" key="8">
    <source>
        <dbReference type="ARBA" id="ARBA00022801"/>
    </source>
</evidence>
<dbReference type="AlphaFoldDB" id="A0A6J4HWL4"/>
<keyword evidence="10" id="KW-0411">Iron-sulfur</keyword>
<dbReference type="Pfam" id="PF03167">
    <property type="entry name" value="UDG"/>
    <property type="match status" value="1"/>
</dbReference>
<keyword evidence="6" id="KW-0479">Metal-binding</keyword>
<dbReference type="Gene3D" id="3.40.470.10">
    <property type="entry name" value="Uracil-DNA glycosylase-like domain"/>
    <property type="match status" value="1"/>
</dbReference>
<evidence type="ECO:0000256" key="6">
    <source>
        <dbReference type="ARBA" id="ARBA00022723"/>
    </source>
</evidence>
<dbReference type="SUPFAM" id="SSF52141">
    <property type="entry name" value="Uracil-DNA glycosylase-like"/>
    <property type="match status" value="1"/>
</dbReference>
<dbReference type="InterPro" id="IPR051536">
    <property type="entry name" value="UDG_Type-4/5"/>
</dbReference>
<proteinExistence type="inferred from homology"/>
<sequence length="221" mass="24641">MDEERDYEAIVAGLAEIAAEVNRCTACELHKGRTHAVPGEGPVRAEIMFIGEAPGRNEDLQGRPFVGQAGKLLGQLLGEIGLTREDVWISNIVKCRPPENRDPRPEEIAACAGYLERQMELLQLKVIATLGRHSMEKFFPGAKITRVHGQAKRDGKRVLIPLYHPAYILRNMSAMPDAVRDIQRIPRLIERLEEVLKEENAAPVSEPPAHDATDPEQLSLF</sequence>
<protein>
    <recommendedName>
        <fullName evidence="4">Type-4 uracil-DNA glycosylase</fullName>
        <ecNumber evidence="3">3.2.2.27</ecNumber>
    </recommendedName>
</protein>
<reference evidence="14" key="1">
    <citation type="submission" date="2020-02" db="EMBL/GenBank/DDBJ databases">
        <authorList>
            <person name="Meier V. D."/>
        </authorList>
    </citation>
    <scope>NUCLEOTIDE SEQUENCE</scope>
    <source>
        <strain evidence="14">AVDCRST_MAG26</strain>
    </source>
</reference>
<dbReference type="PANTHER" id="PTHR33693">
    <property type="entry name" value="TYPE-5 URACIL-DNA GLYCOSYLASE"/>
    <property type="match status" value="1"/>
</dbReference>
<dbReference type="NCBIfam" id="TIGR00758">
    <property type="entry name" value="UDG_fam4"/>
    <property type="match status" value="1"/>
</dbReference>
<evidence type="ECO:0000256" key="5">
    <source>
        <dbReference type="ARBA" id="ARBA00022485"/>
    </source>
</evidence>
<evidence type="ECO:0000259" key="13">
    <source>
        <dbReference type="SMART" id="SM00986"/>
    </source>
</evidence>